<dbReference type="AlphaFoldDB" id="A0A432V6Y5"/>
<sequence>MKSRLSSSILADRGARLAGVFDPFRERAARPEPLTACPPPPGHAETAALSPSSSGDRAAFLHFTESDAMPCEPVVIGVDHACGPDMDMAFVRLSDHATILLRAIAAYEQCSADEALTLALATHATKIGAGPLARAVLDEVERNRAAFARDGDLTDLPAFNRTGDNRFRSGGP</sequence>
<evidence type="ECO:0000256" key="1">
    <source>
        <dbReference type="SAM" id="MobiDB-lite"/>
    </source>
</evidence>
<organism evidence="2 3">
    <name type="scientific">Borborobacter arsenicus</name>
    <dbReference type="NCBI Taxonomy" id="1851146"/>
    <lineage>
        <taxon>Bacteria</taxon>
        <taxon>Pseudomonadati</taxon>
        <taxon>Pseudomonadota</taxon>
        <taxon>Alphaproteobacteria</taxon>
        <taxon>Hyphomicrobiales</taxon>
        <taxon>Phyllobacteriaceae</taxon>
        <taxon>Borborobacter</taxon>
    </lineage>
</organism>
<accession>A0A432V6Y5</accession>
<protein>
    <submittedName>
        <fullName evidence="2">Uncharacterized protein</fullName>
    </submittedName>
</protein>
<dbReference type="RefSeq" id="WP_128626761.1">
    <property type="nucleotide sequence ID" value="NZ_RKST01000008.1"/>
</dbReference>
<proteinExistence type="predicted"/>
<keyword evidence="3" id="KW-1185">Reference proteome</keyword>
<dbReference type="EMBL" id="RKST01000008">
    <property type="protein sequence ID" value="RUM97890.1"/>
    <property type="molecule type" value="Genomic_DNA"/>
</dbReference>
<gene>
    <name evidence="2" type="ORF">EET67_09735</name>
</gene>
<comment type="caution">
    <text evidence="2">The sequence shown here is derived from an EMBL/GenBank/DDBJ whole genome shotgun (WGS) entry which is preliminary data.</text>
</comment>
<evidence type="ECO:0000313" key="2">
    <source>
        <dbReference type="EMBL" id="RUM97890.1"/>
    </source>
</evidence>
<name>A0A432V6Y5_9HYPH</name>
<evidence type="ECO:0000313" key="3">
    <source>
        <dbReference type="Proteomes" id="UP000281647"/>
    </source>
</evidence>
<feature type="region of interest" description="Disordered" evidence="1">
    <location>
        <begin position="30"/>
        <end position="52"/>
    </location>
</feature>
<dbReference type="OrthoDB" id="9937610at2"/>
<dbReference type="Proteomes" id="UP000281647">
    <property type="component" value="Unassembled WGS sequence"/>
</dbReference>
<reference evidence="2 3" key="1">
    <citation type="submission" date="2018-11" db="EMBL/GenBank/DDBJ databases">
        <title>Pseudaminobacter arsenicus sp. nov., an arsenic-resistant bacterium isolated from arsenic-rich aquifers.</title>
        <authorList>
            <person name="Mu Y."/>
        </authorList>
    </citation>
    <scope>NUCLEOTIDE SEQUENCE [LARGE SCALE GENOMIC DNA]</scope>
    <source>
        <strain evidence="2 3">CB3</strain>
    </source>
</reference>